<dbReference type="AlphaFoldDB" id="A0A0L8G024"/>
<name>A0A0L8G024_OCTBM</name>
<proteinExistence type="predicted"/>
<dbReference type="EMBL" id="KQ424863">
    <property type="protein sequence ID" value="KOF70347.1"/>
    <property type="molecule type" value="Genomic_DNA"/>
</dbReference>
<gene>
    <name evidence="1" type="ORF">OCBIM_22003007mg</name>
</gene>
<sequence length="58" mass="7023">MVGTFTTLVKLIRMLINNNVNFAFYPSVMAENRIRTKSRCHFNMIRFHRGEWNYNRGR</sequence>
<evidence type="ECO:0000313" key="1">
    <source>
        <dbReference type="EMBL" id="KOF70347.1"/>
    </source>
</evidence>
<organism evidence="1">
    <name type="scientific">Octopus bimaculoides</name>
    <name type="common">California two-spotted octopus</name>
    <dbReference type="NCBI Taxonomy" id="37653"/>
    <lineage>
        <taxon>Eukaryota</taxon>
        <taxon>Metazoa</taxon>
        <taxon>Spiralia</taxon>
        <taxon>Lophotrochozoa</taxon>
        <taxon>Mollusca</taxon>
        <taxon>Cephalopoda</taxon>
        <taxon>Coleoidea</taxon>
        <taxon>Octopodiformes</taxon>
        <taxon>Octopoda</taxon>
        <taxon>Incirrata</taxon>
        <taxon>Octopodidae</taxon>
        <taxon>Octopus</taxon>
    </lineage>
</organism>
<protein>
    <submittedName>
        <fullName evidence="1">Uncharacterized protein</fullName>
    </submittedName>
</protein>
<reference evidence="1" key="1">
    <citation type="submission" date="2015-07" db="EMBL/GenBank/DDBJ databases">
        <title>MeaNS - Measles Nucleotide Surveillance Program.</title>
        <authorList>
            <person name="Tran T."/>
            <person name="Druce J."/>
        </authorList>
    </citation>
    <scope>NUCLEOTIDE SEQUENCE</scope>
    <source>
        <strain evidence="1">UCB-OBI-ISO-001</strain>
        <tissue evidence="1">Gonad</tissue>
    </source>
</reference>
<accession>A0A0L8G024</accession>